<keyword evidence="12" id="KW-0245">EGF-like domain</keyword>
<dbReference type="Gene3D" id="3.30.60.270">
    <property type="match status" value="1"/>
</dbReference>
<feature type="domain" description="Fibronectin type-III" evidence="27">
    <location>
        <begin position="1622"/>
        <end position="1708"/>
    </location>
</feature>
<evidence type="ECO:0000259" key="27">
    <source>
        <dbReference type="PROSITE" id="PS50853"/>
    </source>
</evidence>
<evidence type="ECO:0000256" key="21">
    <source>
        <dbReference type="ARBA" id="ARBA00023180"/>
    </source>
</evidence>
<dbReference type="PANTHER" id="PTHR12106:SF27">
    <property type="entry name" value="SORTILIN-RELATED RECEPTOR"/>
    <property type="match status" value="1"/>
</dbReference>
<dbReference type="EMBL" id="MTYJ01000125">
    <property type="protein sequence ID" value="OQV13384.1"/>
    <property type="molecule type" value="Genomic_DNA"/>
</dbReference>
<evidence type="ECO:0000256" key="1">
    <source>
        <dbReference type="ARBA" id="ARBA00004115"/>
    </source>
</evidence>
<feature type="disulfide bond" evidence="25">
    <location>
        <begin position="1383"/>
        <end position="1398"/>
    </location>
</feature>
<dbReference type="SMART" id="SM00060">
    <property type="entry name" value="FN3"/>
    <property type="match status" value="4"/>
</dbReference>
<evidence type="ECO:0000256" key="6">
    <source>
        <dbReference type="ARBA" id="ARBA00004480"/>
    </source>
</evidence>
<dbReference type="Gene3D" id="2.130.10.10">
    <property type="entry name" value="YVTN repeat-like/Quinoprotein amine dehydrogenase"/>
    <property type="match status" value="1"/>
</dbReference>
<feature type="disulfide bond" evidence="25">
    <location>
        <begin position="991"/>
        <end position="1006"/>
    </location>
</feature>
<keyword evidence="29" id="KW-1185">Reference proteome</keyword>
<dbReference type="GO" id="GO:0006897">
    <property type="term" value="P:endocytosis"/>
    <property type="evidence" value="ECO:0007669"/>
    <property type="project" value="UniProtKB-KW"/>
</dbReference>
<evidence type="ECO:0000256" key="24">
    <source>
        <dbReference type="ARBA" id="ARBA00032450"/>
    </source>
</evidence>
<dbReference type="PANTHER" id="PTHR12106">
    <property type="entry name" value="SORTILIN RELATED"/>
    <property type="match status" value="1"/>
</dbReference>
<dbReference type="GO" id="GO:0005789">
    <property type="term" value="C:endoplasmic reticulum membrane"/>
    <property type="evidence" value="ECO:0007669"/>
    <property type="project" value="UniProtKB-SubCell"/>
</dbReference>
<dbReference type="InterPro" id="IPR006581">
    <property type="entry name" value="VPS10"/>
</dbReference>
<evidence type="ECO:0000256" key="22">
    <source>
        <dbReference type="ARBA" id="ARBA00023329"/>
    </source>
</evidence>
<evidence type="ECO:0000256" key="16">
    <source>
        <dbReference type="ARBA" id="ARBA00022824"/>
    </source>
</evidence>
<comment type="subcellular location">
    <subcellularLocation>
        <location evidence="4">Cell membrane</location>
        <topology evidence="4">Single-pass type I membrane protein</topology>
    </subcellularLocation>
    <subcellularLocation>
        <location evidence="3">Cytoplasmic vesicle</location>
        <location evidence="3">Secretory vesicle membrane</location>
        <topology evidence="3">Single-pass type I membrane protein</topology>
    </subcellularLocation>
    <subcellularLocation>
        <location evidence="2">Early endosome membrane</location>
        <topology evidence="2">Single-pass type I membrane protein</topology>
    </subcellularLocation>
    <subcellularLocation>
        <location evidence="1">Endoplasmic reticulum membrane</location>
        <topology evidence="1">Single-pass type I membrane protein</topology>
    </subcellularLocation>
    <subcellularLocation>
        <location evidence="7">Endosome</location>
        <location evidence="7">Multivesicular body membrane</location>
        <topology evidence="7">Single-pass type I membrane protein</topology>
    </subcellularLocation>
    <subcellularLocation>
        <location evidence="5">Golgi apparatus</location>
        <location evidence="5">trans-Golgi network membrane</location>
        <topology evidence="5">Single-pass type I membrane protein</topology>
    </subcellularLocation>
    <subcellularLocation>
        <location evidence="6">Recycling endosome membrane</location>
        <topology evidence="6">Single-pass type I membrane protein</topology>
    </subcellularLocation>
</comment>
<dbReference type="SUPFAM" id="SSF49265">
    <property type="entry name" value="Fibronectin type III"/>
    <property type="match status" value="2"/>
</dbReference>
<dbReference type="GO" id="GO:0006892">
    <property type="term" value="P:post-Golgi vesicle-mediated transport"/>
    <property type="evidence" value="ECO:0007669"/>
    <property type="project" value="TreeGrafter"/>
</dbReference>
<keyword evidence="13" id="KW-0254">Endocytosis</keyword>
<dbReference type="InterPro" id="IPR003961">
    <property type="entry name" value="FN3_dom"/>
</dbReference>
<dbReference type="InterPro" id="IPR023415">
    <property type="entry name" value="LDLR_class-A_CS"/>
</dbReference>
<evidence type="ECO:0000256" key="26">
    <source>
        <dbReference type="SAM" id="Phobius"/>
    </source>
</evidence>
<keyword evidence="15" id="KW-0967">Endosome</keyword>
<dbReference type="SUPFAM" id="SSF63825">
    <property type="entry name" value="YWTD domain"/>
    <property type="match status" value="1"/>
</dbReference>
<evidence type="ECO:0000256" key="5">
    <source>
        <dbReference type="ARBA" id="ARBA00004393"/>
    </source>
</evidence>
<dbReference type="GO" id="GO:0031901">
    <property type="term" value="C:early endosome membrane"/>
    <property type="evidence" value="ECO:0007669"/>
    <property type="project" value="UniProtKB-SubCell"/>
</dbReference>
<name>A0A1W0WDV1_HYPEX</name>
<comment type="caution">
    <text evidence="28">The sequence shown here is derived from an EMBL/GenBank/DDBJ whole genome shotgun (WGS) entry which is preliminary data.</text>
</comment>
<evidence type="ECO:0000313" key="29">
    <source>
        <dbReference type="Proteomes" id="UP000192578"/>
    </source>
</evidence>
<dbReference type="SUPFAM" id="SSF110296">
    <property type="entry name" value="Oligoxyloglucan reducing end-specific cellobiohydrolase"/>
    <property type="match status" value="1"/>
</dbReference>
<feature type="disulfide bond" evidence="25">
    <location>
        <begin position="1163"/>
        <end position="1178"/>
    </location>
</feature>
<feature type="disulfide bond" evidence="25">
    <location>
        <begin position="1077"/>
        <end position="1092"/>
    </location>
</feature>
<feature type="domain" description="Fibronectin type-III" evidence="27">
    <location>
        <begin position="1711"/>
        <end position="1814"/>
    </location>
</feature>
<dbReference type="CDD" id="cd00063">
    <property type="entry name" value="FN3"/>
    <property type="match status" value="3"/>
</dbReference>
<evidence type="ECO:0000256" key="7">
    <source>
        <dbReference type="ARBA" id="ARBA00004545"/>
    </source>
</evidence>
<dbReference type="Pfam" id="PF15901">
    <property type="entry name" value="Sortilin_C"/>
    <property type="match status" value="1"/>
</dbReference>
<evidence type="ECO:0000256" key="18">
    <source>
        <dbReference type="ARBA" id="ARBA00023136"/>
    </source>
</evidence>
<feature type="disulfide bond" evidence="25">
    <location>
        <begin position="1200"/>
        <end position="1218"/>
    </location>
</feature>
<dbReference type="SUPFAM" id="SSF57424">
    <property type="entry name" value="LDL receptor-like module"/>
    <property type="match status" value="10"/>
</dbReference>
<dbReference type="SMART" id="SM00602">
    <property type="entry name" value="VPS10"/>
    <property type="match status" value="1"/>
</dbReference>
<feature type="disulfide bond" evidence="25">
    <location>
        <begin position="1124"/>
        <end position="1139"/>
    </location>
</feature>
<reference evidence="29" key="1">
    <citation type="submission" date="2017-01" db="EMBL/GenBank/DDBJ databases">
        <title>Comparative genomics of anhydrobiosis in the tardigrade Hypsibius dujardini.</title>
        <authorList>
            <person name="Yoshida Y."/>
            <person name="Koutsovoulos G."/>
            <person name="Laetsch D."/>
            <person name="Stevens L."/>
            <person name="Kumar S."/>
            <person name="Horikawa D."/>
            <person name="Ishino K."/>
            <person name="Komine S."/>
            <person name="Tomita M."/>
            <person name="Blaxter M."/>
            <person name="Arakawa K."/>
        </authorList>
    </citation>
    <scope>NUCLEOTIDE SEQUENCE [LARGE SCALE GENOMIC DNA]</scope>
    <source>
        <strain evidence="29">Z151</strain>
    </source>
</reference>
<evidence type="ECO:0000256" key="20">
    <source>
        <dbReference type="ARBA" id="ARBA00023170"/>
    </source>
</evidence>
<keyword evidence="18 26" id="KW-0472">Membrane</keyword>
<dbReference type="InterPro" id="IPR013783">
    <property type="entry name" value="Ig-like_fold"/>
</dbReference>
<feature type="disulfide bond" evidence="25">
    <location>
        <begin position="1334"/>
        <end position="1349"/>
    </location>
</feature>
<feature type="disulfide bond" evidence="25">
    <location>
        <begin position="1255"/>
        <end position="1270"/>
    </location>
</feature>
<sequence>MTDVLKLPNGGGIGKVFSCLRTPASSQRYALVDVEHQVLFVTTDGFRNVLPRRTPFRSTEMSLDPRNPDVVFARENDGKKPLLWVSMNFGLTWEVAEQYIDSVVVGSEDVDAALDGKSTLFALRAKPNGKFSVLRSESYFLNDKKTDVMIEDVEEFEMAGDFLFATKRESSAKNAGLKLWMSYQRKPFQLANFGTDKPVVDYFVSNATKFGQAVIAVTFDDKRTDVYFCAPNSTNFTKSLDNVLFFHPQQGIGRFSILKAMWNNSKPFSEIYRVKGLHGVYIASQLVVDDATSYMGNSVTKITYDNGATWKVIRAPPMDVNRELIKCAVGHACPTIHFTQKFPLFASARNQQTFFSSHHAPGLIIGAGVMGENTADAGGTTNAIFITTDGGHRWRETLKGVYHFAVGDHGGLIVAVNAAGRTQELLYTTDEGANWKGVKIADQRVRILSVLTEPGERQTVFSLFGTLKNESDLRHEWVIITVNLTSVFNGTKCGPTDFKPWTFGPAGIGHRCQMGQKVWYTRRAANRKCLAGGDFQRNVTIENCPCQYYDFECDLGYVPLNNSTILTCVKDPGSTYDPTVLPAGAVCPPGGSWLRSRKFRKIPMNTCEGGVSKRYSPEKVPCAWPGNDDFLILAADNVVQRFELIRFPQNMSDLTDMLEVLGSRVTGLDYDHRDKCLFLSEVQRGRIRRVCFNGNTSQSLLAQQYVDYPVAISFDWMSRNLYWLDRKRGTIEAVNVDSTVDGRMRTIILKDMNLLTEATDFIVFPPAGVMFWTFIHPADNNSVIYQARLDGTQIRKLTEPRYPRQPDALSFDYHRGKLMYIDHTTFDIGEVTFSSAPDGWDSAIVLRRNQRNRMKFAAFYKNRIYYTAFNHDQLFMTTRGALSSQMMMHVGGNVNLIKAFAPSMQPGSGSWLKNITCHTLRVTMPANETACLCPEGFVTDGTRCLCPDRTLPSTHQDGRCPAFGGNCSKAQFSCGAIGRTQSMCIPKVWRCDGENDCGNNLDEEDCENREDSCDPDYHFRCGDGTCIHKDWQCDGGDPDCPDGSDERNCPLTKPCSRADYVRCNISNDQCIPKGWWCDSEEDCDDGSDELHCGYMTNFSSTACNPSTEFECASDSACVKKEYKCDGDSNCADGSDEIHCPFHNCSSWEFSCANGNCTYTNYVCDGMNDCGDNSDELNCKHIVDHRATFNCSFKDGDAMDCGDGLCVPLTWKCDGLLDCPNGLDEQGCHESRFEACGPNTTKCLSNGKCVNLSATCDGKEDCPDGEDEHNCPCAAEEFTCGDGVKCIPQSYVCDEDLDCPGGEDEGSICDNRPKCDPTQFRCRFSGKCVPLMRACNSVNDCPHGEDEFGCANAGDLNATLLICTDPTDFPCATGLQCISRTKRCNQKPDCADASDEDGCPNFDTVGAVKSVDVNRTALTPNSSLIFWTVDGDSSSNKSAKSENYTVRYGAYQTPEDRRLFEAGDGKWGSNFTTTNKYFNIRSLVPYTIYRALVRRSASVAKTGTKDPMVTFTTLMDKPTRPLKVRLSQTLQDSLSMRVEWDPPQHPNGPIRSYDVIASNPPHTMHTRVSPRQGYTVLKDLQPNVNYTVTVTAITGELDSQTYLYGEPSEPQWLVVGKGAITAPIRELTVKSKNNTCVAMVWTKPNTEVDVLGYVVDRADDDRPPNWSPGTRIDVCDLRPGTAYQFYIRAQNNASQGPAAEIDVTTTGQLILPPHSLKVSRSEGTVVTLTWLPSPNVVTKSSAPISYGIYYGLSLREIRDNGKPLMTVNDSLTATITNLLPCRDYIFRVRIDGPTLHSNFSSAITSHVFSDLTLPPTNIRVSKTGVPGKVMISWDPSCGVAELAAQQPSRPLNYWIRLRHRTKPSESPPLLGATVFGSYNNYTTEVRKASQYIVEVTYAGAANAQQSAPITFSTGSYESPVQFTAFQHDNGSYVLSWALPKSLKKHRDSGAEFDFRVSAVRLDDSNKTESVYTVKDCGAALQLRPAVGKFLLKVAAVDQQESVGEWSPVVTVIGTNELLEPSEQSSSRAGIVIPIILLIIACPVIFLLVRRYQRRKRSNSSFTTTRFHNTPYGNEFHDLDMEDEDMPVFRAFADDEPLVNT</sequence>
<evidence type="ECO:0000256" key="25">
    <source>
        <dbReference type="PROSITE-ProRule" id="PRU00124"/>
    </source>
</evidence>
<dbReference type="Gene3D" id="2.60.40.10">
    <property type="entry name" value="Immunoglobulins"/>
    <property type="match status" value="3"/>
</dbReference>
<dbReference type="CDD" id="cd00112">
    <property type="entry name" value="LDLa"/>
    <property type="match status" value="10"/>
</dbReference>
<dbReference type="PROSITE" id="PS50068">
    <property type="entry name" value="LDLRA_2"/>
    <property type="match status" value="10"/>
</dbReference>
<feature type="disulfide bond" evidence="25">
    <location>
        <begin position="1144"/>
        <end position="1156"/>
    </location>
</feature>
<evidence type="ECO:0000256" key="9">
    <source>
        <dbReference type="ARBA" id="ARBA00013467"/>
    </source>
</evidence>
<protein>
    <recommendedName>
        <fullName evidence="9">Sortilin-related receptor</fullName>
    </recommendedName>
    <alternativeName>
        <fullName evidence="23">Low-density lipoprotein receptor relative with 11 ligand-binding repeats</fullName>
    </alternativeName>
    <alternativeName>
        <fullName evidence="24">Sorting protein-related receptor containing LDLR class A repeats</fullName>
    </alternativeName>
</protein>
<dbReference type="InterPro" id="IPR002172">
    <property type="entry name" value="LDrepeatLR_classA_rpt"/>
</dbReference>
<feature type="disulfide bond" evidence="25">
    <location>
        <begin position="1212"/>
        <end position="1227"/>
    </location>
</feature>
<evidence type="ECO:0000256" key="12">
    <source>
        <dbReference type="ARBA" id="ARBA00022536"/>
    </source>
</evidence>
<dbReference type="InterPro" id="IPR031777">
    <property type="entry name" value="Sortilin_C"/>
</dbReference>
<dbReference type="GO" id="GO:0005886">
    <property type="term" value="C:plasma membrane"/>
    <property type="evidence" value="ECO:0007669"/>
    <property type="project" value="UniProtKB-SubCell"/>
</dbReference>
<keyword evidence="26" id="KW-1133">Transmembrane helix</keyword>
<evidence type="ECO:0000256" key="17">
    <source>
        <dbReference type="ARBA" id="ARBA00023034"/>
    </source>
</evidence>
<keyword evidence="21" id="KW-0325">Glycoprotein</keyword>
<evidence type="ECO:0000256" key="15">
    <source>
        <dbReference type="ARBA" id="ARBA00022753"/>
    </source>
</evidence>
<dbReference type="Pfam" id="PF00041">
    <property type="entry name" value="fn3"/>
    <property type="match status" value="2"/>
</dbReference>
<evidence type="ECO:0000256" key="2">
    <source>
        <dbReference type="ARBA" id="ARBA00004158"/>
    </source>
</evidence>
<dbReference type="InterPro" id="IPR036116">
    <property type="entry name" value="FN3_sf"/>
</dbReference>
<evidence type="ECO:0000256" key="13">
    <source>
        <dbReference type="ARBA" id="ARBA00022583"/>
    </source>
</evidence>
<evidence type="ECO:0000313" key="28">
    <source>
        <dbReference type="EMBL" id="OQV13384.1"/>
    </source>
</evidence>
<dbReference type="Proteomes" id="UP000192578">
    <property type="component" value="Unassembled WGS sequence"/>
</dbReference>
<dbReference type="Gene3D" id="2.120.10.30">
    <property type="entry name" value="TolB, C-terminal domain"/>
    <property type="match status" value="1"/>
</dbReference>
<keyword evidence="11" id="KW-1003">Cell membrane</keyword>
<keyword evidence="14" id="KW-0677">Repeat</keyword>
<accession>A0A1W0WDV1</accession>
<keyword evidence="19 25" id="KW-1015">Disulfide bond</keyword>
<evidence type="ECO:0000256" key="10">
    <source>
        <dbReference type="ARBA" id="ARBA00022448"/>
    </source>
</evidence>
<dbReference type="GO" id="GO:0055038">
    <property type="term" value="C:recycling endosome membrane"/>
    <property type="evidence" value="ECO:0007669"/>
    <property type="project" value="UniProtKB-SubCell"/>
</dbReference>
<feature type="transmembrane region" description="Helical" evidence="26">
    <location>
        <begin position="2027"/>
        <end position="2047"/>
    </location>
</feature>
<feature type="domain" description="Fibronectin type-III" evidence="27">
    <location>
        <begin position="1519"/>
        <end position="1617"/>
    </location>
</feature>
<dbReference type="GO" id="GO:0030658">
    <property type="term" value="C:transport vesicle membrane"/>
    <property type="evidence" value="ECO:0007669"/>
    <property type="project" value="UniProtKB-SubCell"/>
</dbReference>
<feature type="disulfide bond" evidence="25">
    <location>
        <begin position="1151"/>
        <end position="1169"/>
    </location>
</feature>
<dbReference type="SMART" id="SM00135">
    <property type="entry name" value="LY"/>
    <property type="match status" value="2"/>
</dbReference>
<dbReference type="InterPro" id="IPR015943">
    <property type="entry name" value="WD40/YVTN_repeat-like_dom_sf"/>
</dbReference>
<keyword evidence="16" id="KW-0256">Endoplasmic reticulum</keyword>
<evidence type="ECO:0000256" key="11">
    <source>
        <dbReference type="ARBA" id="ARBA00022475"/>
    </source>
</evidence>
<dbReference type="InterPro" id="IPR036055">
    <property type="entry name" value="LDL_receptor-like_sf"/>
</dbReference>
<dbReference type="Gene3D" id="4.10.400.10">
    <property type="entry name" value="Low-density Lipoprotein Receptor"/>
    <property type="match status" value="10"/>
</dbReference>
<evidence type="ECO:0000256" key="8">
    <source>
        <dbReference type="ARBA" id="ARBA00007041"/>
    </source>
</evidence>
<dbReference type="InterPro" id="IPR050310">
    <property type="entry name" value="VPS10-sortilin"/>
</dbReference>
<dbReference type="Pfam" id="PF00057">
    <property type="entry name" value="Ldl_recept_a"/>
    <property type="match status" value="10"/>
</dbReference>
<dbReference type="InterPro" id="IPR000033">
    <property type="entry name" value="LDLR_classB_rpt"/>
</dbReference>
<comment type="caution">
    <text evidence="25">Lacks conserved residue(s) required for the propagation of feature annotation.</text>
</comment>
<dbReference type="InterPro" id="IPR011042">
    <property type="entry name" value="6-blade_b-propeller_TolB-like"/>
</dbReference>
<dbReference type="GO" id="GO:0032585">
    <property type="term" value="C:multivesicular body membrane"/>
    <property type="evidence" value="ECO:0007669"/>
    <property type="project" value="UniProtKB-SubCell"/>
</dbReference>
<keyword evidence="10" id="KW-0813">Transport</keyword>
<gene>
    <name evidence="28" type="ORF">BV898_12417</name>
</gene>
<evidence type="ECO:0000256" key="3">
    <source>
        <dbReference type="ARBA" id="ARBA00004212"/>
    </source>
</evidence>
<dbReference type="PROSITE" id="PS50853">
    <property type="entry name" value="FN3"/>
    <property type="match status" value="3"/>
</dbReference>
<dbReference type="OrthoDB" id="443634at2759"/>
<keyword evidence="22" id="KW-0968">Cytoplasmic vesicle</keyword>
<dbReference type="PROSITE" id="PS01209">
    <property type="entry name" value="LDLRA_1"/>
    <property type="match status" value="2"/>
</dbReference>
<keyword evidence="17" id="KW-0333">Golgi apparatus</keyword>
<dbReference type="Pfam" id="PF15902">
    <property type="entry name" value="Sortilin-Vps10"/>
    <property type="match status" value="1"/>
</dbReference>
<evidence type="ECO:0000256" key="14">
    <source>
        <dbReference type="ARBA" id="ARBA00022737"/>
    </source>
</evidence>
<dbReference type="InterPro" id="IPR031778">
    <property type="entry name" value="Sortilin_N"/>
</dbReference>
<proteinExistence type="inferred from homology"/>
<evidence type="ECO:0000256" key="4">
    <source>
        <dbReference type="ARBA" id="ARBA00004251"/>
    </source>
</evidence>
<dbReference type="SMART" id="SM00192">
    <property type="entry name" value="LDLa"/>
    <property type="match status" value="10"/>
</dbReference>
<organism evidence="28 29">
    <name type="scientific">Hypsibius exemplaris</name>
    <name type="common">Freshwater tardigrade</name>
    <dbReference type="NCBI Taxonomy" id="2072580"/>
    <lineage>
        <taxon>Eukaryota</taxon>
        <taxon>Metazoa</taxon>
        <taxon>Ecdysozoa</taxon>
        <taxon>Tardigrada</taxon>
        <taxon>Eutardigrada</taxon>
        <taxon>Parachela</taxon>
        <taxon>Hypsibioidea</taxon>
        <taxon>Hypsibiidae</taxon>
        <taxon>Hypsibius</taxon>
    </lineage>
</organism>
<comment type="similarity">
    <text evidence="8">Belongs to the VPS10-related sortilin family. SORL1 subfamily.</text>
</comment>
<evidence type="ECO:0000256" key="19">
    <source>
        <dbReference type="ARBA" id="ARBA00023157"/>
    </source>
</evidence>
<keyword evidence="20 28" id="KW-0675">Receptor</keyword>
<dbReference type="GO" id="GO:0005794">
    <property type="term" value="C:Golgi apparatus"/>
    <property type="evidence" value="ECO:0007669"/>
    <property type="project" value="UniProtKB-SubCell"/>
</dbReference>
<keyword evidence="26" id="KW-0812">Transmembrane</keyword>
<dbReference type="PRINTS" id="PR00261">
    <property type="entry name" value="LDLRECEPTOR"/>
</dbReference>
<evidence type="ECO:0000256" key="23">
    <source>
        <dbReference type="ARBA" id="ARBA00029896"/>
    </source>
</evidence>